<gene>
    <name evidence="2" type="ORF">FNV43_RR25086</name>
</gene>
<proteinExistence type="predicted"/>
<dbReference type="InterPro" id="IPR007053">
    <property type="entry name" value="LRAT_dom"/>
</dbReference>
<dbReference type="Proteomes" id="UP000796880">
    <property type="component" value="Unassembled WGS sequence"/>
</dbReference>
<dbReference type="EMBL" id="VOIH02000011">
    <property type="protein sequence ID" value="KAF3433983.1"/>
    <property type="molecule type" value="Genomic_DNA"/>
</dbReference>
<dbReference type="PANTHER" id="PTHR46137:SF3">
    <property type="entry name" value="OS05G0310600 PROTEIN"/>
    <property type="match status" value="1"/>
</dbReference>
<evidence type="ECO:0000313" key="3">
    <source>
        <dbReference type="Proteomes" id="UP000796880"/>
    </source>
</evidence>
<comment type="caution">
    <text evidence="2">The sequence shown here is derived from an EMBL/GenBank/DDBJ whole genome shotgun (WGS) entry which is preliminary data.</text>
</comment>
<dbReference type="OrthoDB" id="421951at2759"/>
<feature type="domain" description="LRAT" evidence="1">
    <location>
        <begin position="20"/>
        <end position="172"/>
    </location>
</feature>
<dbReference type="AlphaFoldDB" id="A0A8K0DTM3"/>
<keyword evidence="3" id="KW-1185">Reference proteome</keyword>
<dbReference type="Gene3D" id="3.90.1720.10">
    <property type="entry name" value="endopeptidase domain like (from Nostoc punctiforme)"/>
    <property type="match status" value="1"/>
</dbReference>
<dbReference type="PANTHER" id="PTHR46137">
    <property type="entry name" value="OS05G0310600 PROTEIN"/>
    <property type="match status" value="1"/>
</dbReference>
<dbReference type="PROSITE" id="PS51934">
    <property type="entry name" value="LRAT"/>
    <property type="match status" value="1"/>
</dbReference>
<dbReference type="Pfam" id="PF04970">
    <property type="entry name" value="LRAT"/>
    <property type="match status" value="1"/>
</dbReference>
<evidence type="ECO:0000259" key="1">
    <source>
        <dbReference type="PROSITE" id="PS51934"/>
    </source>
</evidence>
<accession>A0A8K0DTM3</accession>
<name>A0A8K0DTM3_9ROSA</name>
<reference evidence="2" key="1">
    <citation type="submission" date="2020-03" db="EMBL/GenBank/DDBJ databases">
        <title>A high-quality chromosome-level genome assembly of a woody plant with both climbing and erect habits, Rhamnella rubrinervis.</title>
        <authorList>
            <person name="Lu Z."/>
            <person name="Yang Y."/>
            <person name="Zhu X."/>
            <person name="Sun Y."/>
        </authorList>
    </citation>
    <scope>NUCLEOTIDE SEQUENCE</scope>
    <source>
        <strain evidence="2">BYM</strain>
        <tissue evidence="2">Leaf</tissue>
    </source>
</reference>
<evidence type="ECO:0000313" key="2">
    <source>
        <dbReference type="EMBL" id="KAF3433983.1"/>
    </source>
</evidence>
<sequence length="261" mass="28934">MGVLLNKIQKEQLKIGDHIYSWRRAYIYAHHGIYVGDEKVIHFTQAARQETGKRNMFDDVICSSAPRSTFPGFHCPTCGDQSKLDGVISSCLDCFLSGGDLYRFEYGVDMNTFLAETPGGTFTLASADPPEQVVHRASFLLKNGGFGTYSVFERNCVDFAIYCKTELLDDAKFSVSRCVQVASSLLAGTRAFIFSKGSTLKRVAGTFNFSKVSTLQSLAKRYTYVKAVGGIIYDVSRLLSDVGYRRDATRIAVEDLVNGKR</sequence>
<protein>
    <recommendedName>
        <fullName evidence="1">LRAT domain-containing protein</fullName>
    </recommendedName>
</protein>
<organism evidence="2 3">
    <name type="scientific">Rhamnella rubrinervis</name>
    <dbReference type="NCBI Taxonomy" id="2594499"/>
    <lineage>
        <taxon>Eukaryota</taxon>
        <taxon>Viridiplantae</taxon>
        <taxon>Streptophyta</taxon>
        <taxon>Embryophyta</taxon>
        <taxon>Tracheophyta</taxon>
        <taxon>Spermatophyta</taxon>
        <taxon>Magnoliopsida</taxon>
        <taxon>eudicotyledons</taxon>
        <taxon>Gunneridae</taxon>
        <taxon>Pentapetalae</taxon>
        <taxon>rosids</taxon>
        <taxon>fabids</taxon>
        <taxon>Rosales</taxon>
        <taxon>Rhamnaceae</taxon>
        <taxon>rhamnoid group</taxon>
        <taxon>Rhamneae</taxon>
        <taxon>Rhamnella</taxon>
    </lineage>
</organism>